<accession>A0ABS1CEE7</accession>
<gene>
    <name evidence="1" type="ORF">CKO31_05895</name>
</gene>
<dbReference type="NCBIfam" id="TIGR04096">
    <property type="entry name" value="dnd_rel_methyl"/>
    <property type="match status" value="1"/>
</dbReference>
<evidence type="ECO:0000313" key="2">
    <source>
        <dbReference type="Proteomes" id="UP000748752"/>
    </source>
</evidence>
<name>A0ABS1CEE7_9GAMM</name>
<reference evidence="1 2" key="1">
    <citation type="journal article" date="2020" name="Microorganisms">
        <title>Osmotic Adaptation and Compatible Solute Biosynthesis of Phototrophic Bacteria as Revealed from Genome Analyses.</title>
        <authorList>
            <person name="Imhoff J.F."/>
            <person name="Rahn T."/>
            <person name="Kunzel S."/>
            <person name="Keller A."/>
            <person name="Neulinger S.C."/>
        </authorList>
    </citation>
    <scope>NUCLEOTIDE SEQUENCE [LARGE SCALE GENOMIC DNA]</scope>
    <source>
        <strain evidence="1 2">DSM 6210</strain>
    </source>
</reference>
<organism evidence="1 2">
    <name type="scientific">Thiohalocapsa halophila</name>
    <dbReference type="NCBI Taxonomy" id="69359"/>
    <lineage>
        <taxon>Bacteria</taxon>
        <taxon>Pseudomonadati</taxon>
        <taxon>Pseudomonadota</taxon>
        <taxon>Gammaproteobacteria</taxon>
        <taxon>Chromatiales</taxon>
        <taxon>Chromatiaceae</taxon>
        <taxon>Thiohalocapsa</taxon>
    </lineage>
</organism>
<proteinExistence type="predicted"/>
<dbReference type="RefSeq" id="WP_200234969.1">
    <property type="nucleotide sequence ID" value="NZ_NRRV01000010.1"/>
</dbReference>
<dbReference type="EMBL" id="NRRV01000010">
    <property type="protein sequence ID" value="MBK1630286.1"/>
    <property type="molecule type" value="Genomic_DNA"/>
</dbReference>
<evidence type="ECO:0008006" key="3">
    <source>
        <dbReference type="Google" id="ProtNLM"/>
    </source>
</evidence>
<comment type="caution">
    <text evidence="1">The sequence shown here is derived from an EMBL/GenBank/DDBJ whole genome shotgun (WGS) entry which is preliminary data.</text>
</comment>
<dbReference type="Proteomes" id="UP000748752">
    <property type="component" value="Unassembled WGS sequence"/>
</dbReference>
<keyword evidence="2" id="KW-1185">Reference proteome</keyword>
<sequence>MQLNKQASSGIGKRAGNKRYLHVDALPEPADGPDASALLASLAAAEEIAQVRRGEHFNLVRVDASGNEMALLHYPGFSTEPFPSLAASWRVDLEAGTADFRTYADSLNPPILHRKELLLPADDPRREAWAALTAACESVGLFDDPRRIGYKRQWEQLVRERGYRVVDHALVPIGNDDGADGVEDAAQGLSAGPLAGPTGWSAARHRTALSRYGFSAPVQSLARNGLLDGSLSLFDYGCGRGDDLRGLRENGIDARGWDPYFAPDEPVVGADIVNLGFVINVIEDFRERLEALTRAWSLARGLLVVSVMLANQNDPRGERFREALKQTVSNALRDRRFPVAGFDAPPSDRLRQSAKRIFFRDALAGVHRSMVRHRVSAGAGQAGEGGQAVA</sequence>
<evidence type="ECO:0000313" key="1">
    <source>
        <dbReference type="EMBL" id="MBK1630286.1"/>
    </source>
</evidence>
<protein>
    <recommendedName>
        <fullName evidence="3">DNA phosphorothioation-associated methyltransferase</fullName>
    </recommendedName>
</protein>
<dbReference type="InterPro" id="IPR024019">
    <property type="entry name" value="CHP04096"/>
</dbReference>